<sequence length="154" mass="18637">MKKFNFRLQSILDLKEQEEEAIKKELATLMQERRKVEDKINSFNNDKDQMQKKLEESEKKTVDLVKALRSREYLKYLQDMIADLKLKLEHWDEEISKCRKKLLAKTKEKKVLAKLKERKQEEYWKKFLAEEQKLNDELATNKFNRKDNSLDGLI</sequence>
<dbReference type="Pfam" id="PF02050">
    <property type="entry name" value="FliJ"/>
    <property type="match status" value="1"/>
</dbReference>
<keyword evidence="11" id="KW-0175">Coiled coil</keyword>
<feature type="coiled-coil region" evidence="11">
    <location>
        <begin position="12"/>
        <end position="101"/>
    </location>
</feature>
<keyword evidence="9" id="KW-0472">Membrane</keyword>
<accession>A0A285FS85</accession>
<dbReference type="InterPro" id="IPR012823">
    <property type="entry name" value="Flagell_FliJ"/>
</dbReference>
<evidence type="ECO:0000256" key="1">
    <source>
        <dbReference type="ARBA" id="ARBA00004413"/>
    </source>
</evidence>
<keyword evidence="4" id="KW-0813">Transport</keyword>
<keyword evidence="5" id="KW-1003">Cell membrane</keyword>
<evidence type="ECO:0000256" key="10">
    <source>
        <dbReference type="ARBA" id="ARBA00023225"/>
    </source>
</evidence>
<evidence type="ECO:0000256" key="6">
    <source>
        <dbReference type="ARBA" id="ARBA00022500"/>
    </source>
</evidence>
<reference evidence="13" key="1">
    <citation type="submission" date="2017-09" db="EMBL/GenBank/DDBJ databases">
        <authorList>
            <person name="Varghese N."/>
            <person name="Submissions S."/>
        </authorList>
    </citation>
    <scope>NUCLEOTIDE SEQUENCE [LARGE SCALE GENOMIC DNA]</scope>
    <source>
        <strain evidence="13">MSL47</strain>
    </source>
</reference>
<dbReference type="GO" id="GO:0015031">
    <property type="term" value="P:protein transport"/>
    <property type="evidence" value="ECO:0007669"/>
    <property type="project" value="UniProtKB-KW"/>
</dbReference>
<keyword evidence="10" id="KW-1006">Bacterial flagellum protein export</keyword>
<keyword evidence="12" id="KW-0966">Cell projection</keyword>
<dbReference type="InterPro" id="IPR053716">
    <property type="entry name" value="Flag_assembly_chemotaxis_eff"/>
</dbReference>
<dbReference type="GO" id="GO:0071973">
    <property type="term" value="P:bacterial-type flagellum-dependent cell motility"/>
    <property type="evidence" value="ECO:0007669"/>
    <property type="project" value="InterPro"/>
</dbReference>
<evidence type="ECO:0000313" key="12">
    <source>
        <dbReference type="EMBL" id="SNY13186.1"/>
    </source>
</evidence>
<evidence type="ECO:0000256" key="11">
    <source>
        <dbReference type="SAM" id="Coils"/>
    </source>
</evidence>
<evidence type="ECO:0000256" key="9">
    <source>
        <dbReference type="ARBA" id="ARBA00023136"/>
    </source>
</evidence>
<dbReference type="GO" id="GO:0009288">
    <property type="term" value="C:bacterial-type flagellum"/>
    <property type="evidence" value="ECO:0007669"/>
    <property type="project" value="InterPro"/>
</dbReference>
<dbReference type="GO" id="GO:0006935">
    <property type="term" value="P:chemotaxis"/>
    <property type="evidence" value="ECO:0007669"/>
    <property type="project" value="UniProtKB-KW"/>
</dbReference>
<gene>
    <name evidence="12" type="ORF">SAMN06265827_102201</name>
</gene>
<comment type="subcellular location">
    <subcellularLocation>
        <location evidence="1">Cell membrane</location>
        <topology evidence="1">Peripheral membrane protein</topology>
        <orientation evidence="1">Cytoplasmic side</orientation>
    </subcellularLocation>
</comment>
<keyword evidence="12" id="KW-0282">Flagellum</keyword>
<organism evidence="12 13">
    <name type="scientific">Orenia metallireducens</name>
    <dbReference type="NCBI Taxonomy" id="1413210"/>
    <lineage>
        <taxon>Bacteria</taxon>
        <taxon>Bacillati</taxon>
        <taxon>Bacillota</taxon>
        <taxon>Clostridia</taxon>
        <taxon>Halanaerobiales</taxon>
        <taxon>Halobacteroidaceae</taxon>
        <taxon>Orenia</taxon>
    </lineage>
</organism>
<dbReference type="OrthoDB" id="1727315at2"/>
<dbReference type="RefSeq" id="WP_097016458.1">
    <property type="nucleotide sequence ID" value="NZ_OBDZ01000002.1"/>
</dbReference>
<dbReference type="AlphaFoldDB" id="A0A285FS85"/>
<proteinExistence type="inferred from homology"/>
<name>A0A285FS85_9FIRM</name>
<dbReference type="Proteomes" id="UP000219573">
    <property type="component" value="Unassembled WGS sequence"/>
</dbReference>
<dbReference type="STRING" id="1413210.U472_06290"/>
<evidence type="ECO:0000256" key="8">
    <source>
        <dbReference type="ARBA" id="ARBA00022927"/>
    </source>
</evidence>
<evidence type="ECO:0000256" key="4">
    <source>
        <dbReference type="ARBA" id="ARBA00022448"/>
    </source>
</evidence>
<keyword evidence="12" id="KW-0969">Cilium</keyword>
<dbReference type="NCBIfam" id="TIGR02473">
    <property type="entry name" value="flagell_FliJ"/>
    <property type="match status" value="1"/>
</dbReference>
<evidence type="ECO:0000256" key="3">
    <source>
        <dbReference type="ARBA" id="ARBA00020392"/>
    </source>
</evidence>
<keyword evidence="13" id="KW-1185">Reference proteome</keyword>
<evidence type="ECO:0000256" key="5">
    <source>
        <dbReference type="ARBA" id="ARBA00022475"/>
    </source>
</evidence>
<dbReference type="GO" id="GO:0044781">
    <property type="term" value="P:bacterial-type flagellum organization"/>
    <property type="evidence" value="ECO:0007669"/>
    <property type="project" value="UniProtKB-KW"/>
</dbReference>
<keyword evidence="6" id="KW-0145">Chemotaxis</keyword>
<dbReference type="GO" id="GO:0005886">
    <property type="term" value="C:plasma membrane"/>
    <property type="evidence" value="ECO:0007669"/>
    <property type="project" value="UniProtKB-SubCell"/>
</dbReference>
<protein>
    <recommendedName>
        <fullName evidence="3">Flagellar FliJ protein</fullName>
    </recommendedName>
</protein>
<evidence type="ECO:0000256" key="2">
    <source>
        <dbReference type="ARBA" id="ARBA00010004"/>
    </source>
</evidence>
<keyword evidence="7" id="KW-1005">Bacterial flagellum biogenesis</keyword>
<dbReference type="Gene3D" id="1.10.287.1700">
    <property type="match status" value="1"/>
</dbReference>
<dbReference type="EMBL" id="OBDZ01000002">
    <property type="protein sequence ID" value="SNY13186.1"/>
    <property type="molecule type" value="Genomic_DNA"/>
</dbReference>
<evidence type="ECO:0000313" key="13">
    <source>
        <dbReference type="Proteomes" id="UP000219573"/>
    </source>
</evidence>
<comment type="similarity">
    <text evidence="2">Belongs to the FliJ family.</text>
</comment>
<evidence type="ECO:0000256" key="7">
    <source>
        <dbReference type="ARBA" id="ARBA00022795"/>
    </source>
</evidence>
<keyword evidence="8" id="KW-0653">Protein transport</keyword>